<dbReference type="OrthoDB" id="5279713at2759"/>
<dbReference type="PANTHER" id="PTHR47186">
    <property type="entry name" value="LEUCINE-RICH REPEAT-CONTAINING PROTEIN 57"/>
    <property type="match status" value="1"/>
</dbReference>
<dbReference type="InterPro" id="IPR032675">
    <property type="entry name" value="LRR_dom_sf"/>
</dbReference>
<dbReference type="AlphaFoldDB" id="A0A835IB11"/>
<dbReference type="PANTHER" id="PTHR47186:SF42">
    <property type="entry name" value="DISEASE RESISTANCE RPP13-LIKE PROTEIN 1"/>
    <property type="match status" value="1"/>
</dbReference>
<dbReference type="Gene3D" id="3.80.10.10">
    <property type="entry name" value="Ribonuclease Inhibitor"/>
    <property type="match status" value="2"/>
</dbReference>
<dbReference type="EMBL" id="JADFTS010000003">
    <property type="protein sequence ID" value="KAF9612583.1"/>
    <property type="molecule type" value="Genomic_DNA"/>
</dbReference>
<sequence>MTLQNFQTLKLKFCKSLRKLPERIGELSNLRHLEVLGATGLCCFPQSIGRLSHLQTLNKFIVNAANGRCIIEELGNLSYLKGNLEITGLRKVENMNEAKRAELQRKKNLHFLELDFGFFDDATKDDIQRMDGAIQALQPHTELEQLVIKGYPGSMFPCRMSREIGESGESTQQQEMSLESLSLRGLHAVKHLSAELLGNRESRSTSSMVIFPKLTKLEIEIMPEWEEQHFDILVPMKSNTISGSGGTASRIIMPSLEALEISNCPKLKVVPHYMFSRSLKKLVIRECPGLIGMQHCLPQSFEHLELLRDLGALSKSLTPVTLNHNNGYPNLKYLQIGYSPCSSLPQGLNQLTSLQDLVVSNCMFLDFNPECLRILPMLSKLETICCQLLRERSREDWNIISHIPNITIDFKKLTQTN</sequence>
<dbReference type="Pfam" id="PF25019">
    <property type="entry name" value="LRR_R13L1-DRL21"/>
    <property type="match status" value="1"/>
</dbReference>
<gene>
    <name evidence="2" type="ORF">IFM89_002179</name>
</gene>
<organism evidence="2 3">
    <name type="scientific">Coptis chinensis</name>
    <dbReference type="NCBI Taxonomy" id="261450"/>
    <lineage>
        <taxon>Eukaryota</taxon>
        <taxon>Viridiplantae</taxon>
        <taxon>Streptophyta</taxon>
        <taxon>Embryophyta</taxon>
        <taxon>Tracheophyta</taxon>
        <taxon>Spermatophyta</taxon>
        <taxon>Magnoliopsida</taxon>
        <taxon>Ranunculales</taxon>
        <taxon>Ranunculaceae</taxon>
        <taxon>Coptidoideae</taxon>
        <taxon>Coptis</taxon>
    </lineage>
</organism>
<dbReference type="InterPro" id="IPR056789">
    <property type="entry name" value="LRR_R13L1-DRL21"/>
</dbReference>
<evidence type="ECO:0000313" key="2">
    <source>
        <dbReference type="EMBL" id="KAF9612583.1"/>
    </source>
</evidence>
<accession>A0A835IB11</accession>
<feature type="domain" description="R13L1/DRL21-like LRR repeat region" evidence="1">
    <location>
        <begin position="71"/>
        <end position="220"/>
    </location>
</feature>
<reference evidence="2 3" key="1">
    <citation type="submission" date="2020-10" db="EMBL/GenBank/DDBJ databases">
        <title>The Coptis chinensis genome and diversification of protoberbering-type alkaloids.</title>
        <authorList>
            <person name="Wang B."/>
            <person name="Shu S."/>
            <person name="Song C."/>
            <person name="Liu Y."/>
        </authorList>
    </citation>
    <scope>NUCLEOTIDE SEQUENCE [LARGE SCALE GENOMIC DNA]</scope>
    <source>
        <strain evidence="2">HL-2020</strain>
        <tissue evidence="2">Leaf</tissue>
    </source>
</reference>
<name>A0A835IB11_9MAGN</name>
<keyword evidence="3" id="KW-1185">Reference proteome</keyword>
<protein>
    <recommendedName>
        <fullName evidence="1">R13L1/DRL21-like LRR repeat region domain-containing protein</fullName>
    </recommendedName>
</protein>
<proteinExistence type="predicted"/>
<evidence type="ECO:0000259" key="1">
    <source>
        <dbReference type="Pfam" id="PF25019"/>
    </source>
</evidence>
<evidence type="ECO:0000313" key="3">
    <source>
        <dbReference type="Proteomes" id="UP000631114"/>
    </source>
</evidence>
<comment type="caution">
    <text evidence="2">The sequence shown here is derived from an EMBL/GenBank/DDBJ whole genome shotgun (WGS) entry which is preliminary data.</text>
</comment>
<dbReference type="SUPFAM" id="SSF52058">
    <property type="entry name" value="L domain-like"/>
    <property type="match status" value="1"/>
</dbReference>
<dbReference type="Proteomes" id="UP000631114">
    <property type="component" value="Unassembled WGS sequence"/>
</dbReference>